<keyword evidence="3" id="KW-0813">Transport</keyword>
<dbReference type="GO" id="GO:0015288">
    <property type="term" value="F:porin activity"/>
    <property type="evidence" value="ECO:0007669"/>
    <property type="project" value="TreeGrafter"/>
</dbReference>
<keyword evidence="6" id="KW-0472">Membrane</keyword>
<protein>
    <submittedName>
        <fullName evidence="10">Outer membrane protein TolC</fullName>
    </submittedName>
</protein>
<keyword evidence="5" id="KW-0812">Transmembrane</keyword>
<dbReference type="GO" id="GO:0009279">
    <property type="term" value="C:cell outer membrane"/>
    <property type="evidence" value="ECO:0007669"/>
    <property type="project" value="UniProtKB-SubCell"/>
</dbReference>
<evidence type="ECO:0000256" key="6">
    <source>
        <dbReference type="ARBA" id="ARBA00023136"/>
    </source>
</evidence>
<comment type="similarity">
    <text evidence="2">Belongs to the outer membrane factor (OMF) (TC 1.B.17) family.</text>
</comment>
<dbReference type="InterPro" id="IPR051906">
    <property type="entry name" value="TolC-like"/>
</dbReference>
<dbReference type="Proteomes" id="UP000198724">
    <property type="component" value="Unassembled WGS sequence"/>
</dbReference>
<proteinExistence type="inferred from homology"/>
<dbReference type="SUPFAM" id="SSF56954">
    <property type="entry name" value="Outer membrane efflux proteins (OEP)"/>
    <property type="match status" value="1"/>
</dbReference>
<keyword evidence="8" id="KW-0175">Coiled coil</keyword>
<dbReference type="OrthoDB" id="916581at2"/>
<feature type="chain" id="PRO_5011458592" evidence="9">
    <location>
        <begin position="23"/>
        <end position="439"/>
    </location>
</feature>
<dbReference type="RefSeq" id="WP_092099205.1">
    <property type="nucleotide sequence ID" value="NZ_FOOT01000001.1"/>
</dbReference>
<organism evidence="10 11">
    <name type="scientific">Pontibacter chinhatensis</name>
    <dbReference type="NCBI Taxonomy" id="1436961"/>
    <lineage>
        <taxon>Bacteria</taxon>
        <taxon>Pseudomonadati</taxon>
        <taxon>Bacteroidota</taxon>
        <taxon>Cytophagia</taxon>
        <taxon>Cytophagales</taxon>
        <taxon>Hymenobacteraceae</taxon>
        <taxon>Pontibacter</taxon>
    </lineage>
</organism>
<evidence type="ECO:0000256" key="1">
    <source>
        <dbReference type="ARBA" id="ARBA00004442"/>
    </source>
</evidence>
<accession>A0A1I2NYT0</accession>
<evidence type="ECO:0000256" key="2">
    <source>
        <dbReference type="ARBA" id="ARBA00007613"/>
    </source>
</evidence>
<dbReference type="GO" id="GO:0015562">
    <property type="term" value="F:efflux transmembrane transporter activity"/>
    <property type="evidence" value="ECO:0007669"/>
    <property type="project" value="InterPro"/>
</dbReference>
<evidence type="ECO:0000256" key="3">
    <source>
        <dbReference type="ARBA" id="ARBA00022448"/>
    </source>
</evidence>
<name>A0A1I2NYT0_9BACT</name>
<evidence type="ECO:0000256" key="4">
    <source>
        <dbReference type="ARBA" id="ARBA00022452"/>
    </source>
</evidence>
<dbReference type="Pfam" id="PF02321">
    <property type="entry name" value="OEP"/>
    <property type="match status" value="2"/>
</dbReference>
<dbReference type="Gene3D" id="1.20.1600.10">
    <property type="entry name" value="Outer membrane efflux proteins (OEP)"/>
    <property type="match status" value="1"/>
</dbReference>
<dbReference type="AlphaFoldDB" id="A0A1I2NYT0"/>
<evidence type="ECO:0000256" key="7">
    <source>
        <dbReference type="ARBA" id="ARBA00023237"/>
    </source>
</evidence>
<reference evidence="11" key="1">
    <citation type="submission" date="2016-10" db="EMBL/GenBank/DDBJ databases">
        <authorList>
            <person name="Varghese N."/>
            <person name="Submissions S."/>
        </authorList>
    </citation>
    <scope>NUCLEOTIDE SEQUENCE [LARGE SCALE GENOMIC DNA]</scope>
    <source>
        <strain evidence="11">LP51</strain>
    </source>
</reference>
<keyword evidence="9" id="KW-0732">Signal</keyword>
<sequence>MRRGKYIFFLTLLYLGMGPSFAQEAPVLKLTLEEVFEKAETGNRSLKISDYNQKLAEAAVVDAKKKALPSLDVSVSASYLGDGRLIDRDFSSGMKTPIPHFGNNFAIEATQVIYAGGAVDATIRNADLSQQLAKLEKDNNRQGVRFLLTGYYLELAKLNNQRQVLASNIKQTEKLLDQINAKYKEGLALRNNVTRYELQLKTLELNLVKLENSLAIINSELVTALNLPRGTQIAVDDIQYIGQDEQSNPTYWQQLALENSPVLKQLGLHVEQAKNGETLAKADKLPQVVAFAGDKLDGPIVIEIPPIDKNFNYWYAGVGLKYNIASLYNSKSKVDMAELNTQKVLEQNEQVIDNLLQDIHASHIRYQESFKVYETHLKNQELAQENYTVIRNRYLDDLVLITEMLDAENARLDAELQAANAQINILFNYYNLKKLTGTL</sequence>
<keyword evidence="4" id="KW-1134">Transmembrane beta strand</keyword>
<dbReference type="GO" id="GO:1990281">
    <property type="term" value="C:efflux pump complex"/>
    <property type="evidence" value="ECO:0007669"/>
    <property type="project" value="TreeGrafter"/>
</dbReference>
<feature type="signal peptide" evidence="9">
    <location>
        <begin position="1"/>
        <end position="22"/>
    </location>
</feature>
<comment type="subcellular location">
    <subcellularLocation>
        <location evidence="1">Cell outer membrane</location>
    </subcellularLocation>
</comment>
<keyword evidence="11" id="KW-1185">Reference proteome</keyword>
<feature type="coiled-coil region" evidence="8">
    <location>
        <begin position="118"/>
        <end position="220"/>
    </location>
</feature>
<dbReference type="InterPro" id="IPR003423">
    <property type="entry name" value="OMP_efflux"/>
</dbReference>
<evidence type="ECO:0000313" key="11">
    <source>
        <dbReference type="Proteomes" id="UP000198724"/>
    </source>
</evidence>
<evidence type="ECO:0000256" key="5">
    <source>
        <dbReference type="ARBA" id="ARBA00022692"/>
    </source>
</evidence>
<evidence type="ECO:0000256" key="8">
    <source>
        <dbReference type="SAM" id="Coils"/>
    </source>
</evidence>
<evidence type="ECO:0000256" key="9">
    <source>
        <dbReference type="SAM" id="SignalP"/>
    </source>
</evidence>
<dbReference type="STRING" id="1436961.SAMN05421739_101833"/>
<dbReference type="EMBL" id="FOOT01000001">
    <property type="protein sequence ID" value="SFG06787.1"/>
    <property type="molecule type" value="Genomic_DNA"/>
</dbReference>
<dbReference type="PANTHER" id="PTHR30026:SF23">
    <property type="entry name" value="TO APRF-PUTATIVE OUTER MEMBRANE EFFLUX PROTEIN OR SECRETED ALKALINE PHOSPHATASE-RELATED"/>
    <property type="match status" value="1"/>
</dbReference>
<keyword evidence="7" id="KW-0998">Cell outer membrane</keyword>
<gene>
    <name evidence="10" type="ORF">SAMN05421739_101833</name>
</gene>
<evidence type="ECO:0000313" key="10">
    <source>
        <dbReference type="EMBL" id="SFG06787.1"/>
    </source>
</evidence>
<dbReference type="PANTHER" id="PTHR30026">
    <property type="entry name" value="OUTER MEMBRANE PROTEIN TOLC"/>
    <property type="match status" value="1"/>
</dbReference>